<dbReference type="Proteomes" id="UP000427373">
    <property type="component" value="Chromosome"/>
</dbReference>
<dbReference type="AlphaFoldDB" id="A0A650CHR0"/>
<dbReference type="GeneID" id="95645115"/>
<dbReference type="SUPFAM" id="SSF48371">
    <property type="entry name" value="ARM repeat"/>
    <property type="match status" value="1"/>
</dbReference>
<sequence length="224" mass="26825">MDEVEKIDDILRRKHEILRNLRSPDKSIRDEAWRLITYIVDTGNGKYLEDSLGYLRSLLWNKLQGVRDEAWSHLPVYKALLVQGIDRALTADSDRIKWSAWSHVLEMIQLGIVEKDKVIEVRYSYWRLLKSRWATIRKKAWNLFVELVKEEIFQPKDKERYMDFLKHKKASVRIYAWEVSPQLVNLNFITKEELLQNIQFLQELTQKESNVKKRALKVLKRLES</sequence>
<accession>A0A650CHR0</accession>
<gene>
    <name evidence="1" type="ORF">D1869_09140</name>
</gene>
<dbReference type="InterPro" id="IPR011989">
    <property type="entry name" value="ARM-like"/>
</dbReference>
<dbReference type="RefSeq" id="WP_156014827.1">
    <property type="nucleotide sequence ID" value="NZ_AP031374.1"/>
</dbReference>
<name>A0A650CHR0_SULOH</name>
<evidence type="ECO:0000313" key="1">
    <source>
        <dbReference type="EMBL" id="QGR17340.1"/>
    </source>
</evidence>
<organism evidence="1 2">
    <name type="scientific">Sulfurisphaera ohwakuensis</name>
    <dbReference type="NCBI Taxonomy" id="69656"/>
    <lineage>
        <taxon>Archaea</taxon>
        <taxon>Thermoproteota</taxon>
        <taxon>Thermoprotei</taxon>
        <taxon>Sulfolobales</taxon>
        <taxon>Sulfolobaceae</taxon>
        <taxon>Sulfurisphaera</taxon>
    </lineage>
</organism>
<keyword evidence="2" id="KW-1185">Reference proteome</keyword>
<dbReference type="Gene3D" id="1.25.10.10">
    <property type="entry name" value="Leucine-rich Repeat Variant"/>
    <property type="match status" value="1"/>
</dbReference>
<reference evidence="1 2" key="1">
    <citation type="submission" date="2019-10" db="EMBL/GenBank/DDBJ databases">
        <title>Genome Sequences from Six Type Strain Members of the Archaeal Family Sulfolobaceae: Acidianus ambivalens, Acidianus infernus, Metallosphaera prunae, Stygiolobus azoricus, Sulfolobus metallicus, and Sulfurisphaera ohwakuensis.</title>
        <authorList>
            <person name="Counts J.A."/>
            <person name="Kelly R.M."/>
        </authorList>
    </citation>
    <scope>NUCLEOTIDE SEQUENCE [LARGE SCALE GENOMIC DNA]</scope>
    <source>
        <strain evidence="1 2">TA-1</strain>
    </source>
</reference>
<proteinExistence type="predicted"/>
<dbReference type="InterPro" id="IPR016024">
    <property type="entry name" value="ARM-type_fold"/>
</dbReference>
<protein>
    <recommendedName>
        <fullName evidence="3">DNA alkylation repair protein</fullName>
    </recommendedName>
</protein>
<evidence type="ECO:0000313" key="2">
    <source>
        <dbReference type="Proteomes" id="UP000427373"/>
    </source>
</evidence>
<dbReference type="KEGG" id="soh:D1869_09140"/>
<dbReference type="OrthoDB" id="39953at2157"/>
<evidence type="ECO:0008006" key="3">
    <source>
        <dbReference type="Google" id="ProtNLM"/>
    </source>
</evidence>
<dbReference type="EMBL" id="CP045484">
    <property type="protein sequence ID" value="QGR17340.1"/>
    <property type="molecule type" value="Genomic_DNA"/>
</dbReference>